<evidence type="ECO:0000256" key="1">
    <source>
        <dbReference type="ARBA" id="ARBA00004496"/>
    </source>
</evidence>
<dbReference type="EMBL" id="FNQV01000022">
    <property type="protein sequence ID" value="SEA77490.1"/>
    <property type="molecule type" value="Genomic_DNA"/>
</dbReference>
<dbReference type="Proteomes" id="UP000199288">
    <property type="component" value="Unassembled WGS sequence"/>
</dbReference>
<comment type="function">
    <text evidence="5">Modulates RecA activity.</text>
</comment>
<organism evidence="9 10">
    <name type="scientific">Bowdeniella nasicola</name>
    <dbReference type="NCBI Taxonomy" id="208480"/>
    <lineage>
        <taxon>Bacteria</taxon>
        <taxon>Bacillati</taxon>
        <taxon>Actinomycetota</taxon>
        <taxon>Actinomycetes</taxon>
        <taxon>Actinomycetales</taxon>
        <taxon>Actinomycetaceae</taxon>
        <taxon>Bowdeniella</taxon>
    </lineage>
</organism>
<evidence type="ECO:0000259" key="8">
    <source>
        <dbReference type="Pfam" id="PF21981"/>
    </source>
</evidence>
<evidence type="ECO:0000313" key="10">
    <source>
        <dbReference type="Proteomes" id="UP000199288"/>
    </source>
</evidence>
<feature type="domain" description="RecX second three-helical" evidence="7">
    <location>
        <begin position="97"/>
        <end position="138"/>
    </location>
</feature>
<evidence type="ECO:0000256" key="4">
    <source>
        <dbReference type="ARBA" id="ARBA00022490"/>
    </source>
</evidence>
<proteinExistence type="inferred from homology"/>
<dbReference type="Pfam" id="PF02631">
    <property type="entry name" value="RecX_HTH2"/>
    <property type="match status" value="1"/>
</dbReference>
<evidence type="ECO:0000256" key="6">
    <source>
        <dbReference type="SAM" id="MobiDB-lite"/>
    </source>
</evidence>
<evidence type="ECO:0000256" key="3">
    <source>
        <dbReference type="ARBA" id="ARBA00018111"/>
    </source>
</evidence>
<dbReference type="InterPro" id="IPR053924">
    <property type="entry name" value="RecX_HTH_2nd"/>
</dbReference>
<dbReference type="Gene3D" id="1.10.10.10">
    <property type="entry name" value="Winged helix-like DNA-binding domain superfamily/Winged helix DNA-binding domain"/>
    <property type="match status" value="2"/>
</dbReference>
<sequence length="200" mass="22479">MSEPTTNPWIEPDEERAPVRRGRARSHWQREPEREGEEPQPVSDEQAEQIARTIILNRLDRSSASRSQLAELCAKKLVPDHIADRVLDRFEEVGLIDDAAYAAMLVRTRHAERQLAGKALRAELVKKGITGAAAMQALEQVDEDDELQAAREIVAKRMRQSSMQSAPRDVQKRRLLGALGRKGHSSSVAYRVIDEALGRD</sequence>
<dbReference type="HAMAP" id="MF_01114">
    <property type="entry name" value="RecX"/>
    <property type="match status" value="1"/>
</dbReference>
<keyword evidence="4 5" id="KW-0963">Cytoplasm</keyword>
<keyword evidence="10" id="KW-1185">Reference proteome</keyword>
<accession>A0A1H4DYR5</accession>
<dbReference type="InterPro" id="IPR036388">
    <property type="entry name" value="WH-like_DNA-bd_sf"/>
</dbReference>
<dbReference type="OrthoDB" id="5244465at2"/>
<dbReference type="GO" id="GO:0005737">
    <property type="term" value="C:cytoplasm"/>
    <property type="evidence" value="ECO:0007669"/>
    <property type="project" value="UniProtKB-SubCell"/>
</dbReference>
<evidence type="ECO:0000259" key="7">
    <source>
        <dbReference type="Pfam" id="PF02631"/>
    </source>
</evidence>
<dbReference type="InterPro" id="IPR053925">
    <property type="entry name" value="RecX_HTH_3rd"/>
</dbReference>
<comment type="subcellular location">
    <subcellularLocation>
        <location evidence="1 5">Cytoplasm</location>
    </subcellularLocation>
</comment>
<evidence type="ECO:0000256" key="2">
    <source>
        <dbReference type="ARBA" id="ARBA00009695"/>
    </source>
</evidence>
<dbReference type="PANTHER" id="PTHR33602">
    <property type="entry name" value="REGULATORY PROTEIN RECX FAMILY PROTEIN"/>
    <property type="match status" value="1"/>
</dbReference>
<feature type="domain" description="RecX third three-helical" evidence="8">
    <location>
        <begin position="144"/>
        <end position="193"/>
    </location>
</feature>
<feature type="region of interest" description="Disordered" evidence="6">
    <location>
        <begin position="1"/>
        <end position="46"/>
    </location>
</feature>
<dbReference type="GO" id="GO:0006282">
    <property type="term" value="P:regulation of DNA repair"/>
    <property type="evidence" value="ECO:0007669"/>
    <property type="project" value="UniProtKB-UniRule"/>
</dbReference>
<dbReference type="Pfam" id="PF21981">
    <property type="entry name" value="RecX_HTH3"/>
    <property type="match status" value="1"/>
</dbReference>
<dbReference type="InterPro" id="IPR003783">
    <property type="entry name" value="Regulatory_RecX"/>
</dbReference>
<gene>
    <name evidence="5" type="primary">recX</name>
    <name evidence="9" type="ORF">SAMN02910418_02380</name>
</gene>
<protein>
    <recommendedName>
        <fullName evidence="3 5">Regulatory protein RecX</fullName>
    </recommendedName>
</protein>
<evidence type="ECO:0000256" key="5">
    <source>
        <dbReference type="HAMAP-Rule" id="MF_01114"/>
    </source>
</evidence>
<evidence type="ECO:0000313" key="9">
    <source>
        <dbReference type="EMBL" id="SEA77490.1"/>
    </source>
</evidence>
<dbReference type="RefSeq" id="WP_092566145.1">
    <property type="nucleotide sequence ID" value="NZ_FNQV01000022.1"/>
</dbReference>
<reference evidence="10" key="1">
    <citation type="submission" date="2016-10" db="EMBL/GenBank/DDBJ databases">
        <authorList>
            <person name="Varghese N."/>
            <person name="Submissions S."/>
        </authorList>
    </citation>
    <scope>NUCLEOTIDE SEQUENCE [LARGE SCALE GENOMIC DNA]</scope>
    <source>
        <strain evidence="10">KPR-1</strain>
    </source>
</reference>
<dbReference type="AlphaFoldDB" id="A0A1H4DYR5"/>
<comment type="similarity">
    <text evidence="2 5">Belongs to the RecX family.</text>
</comment>
<dbReference type="PANTHER" id="PTHR33602:SF1">
    <property type="entry name" value="REGULATORY PROTEIN RECX FAMILY PROTEIN"/>
    <property type="match status" value="1"/>
</dbReference>
<name>A0A1H4DYR5_9ACTO</name>